<evidence type="ECO:0000313" key="3">
    <source>
        <dbReference type="Proteomes" id="UP001595776"/>
    </source>
</evidence>
<dbReference type="Pfam" id="PF08386">
    <property type="entry name" value="Abhydrolase_4"/>
    <property type="match status" value="1"/>
</dbReference>
<sequence length="398" mass="44070">MAEKTQRVILVPAVADGLLHLDCKSDGASDAVWGIAAKAEEAIVYGRKQQAAKLDACLSRVREALDNGSFDPPGTLITAGQLYGLREKLGIQGWHLFAESYGARVSLALATLDRTGTLSQTLDSPETPWVDGFWHAGRNFFNALKELSSYCRSHFYCPAKRGRLERDLLRGIAQQNAATAAPVALKNIITGQIAAYAKPTREQLLISSFHALRTPARAAILPYIGSSPENMRERFGLLLDQLLFPGDGLNTGMHHLIRCSELPMAIWYRALEDDRLEYPEMAPFLSYLAWRQQYACNAIAVTPPEAFQMPDLPRVPSLVLSGELDPVTPPSVVETAFRGSSSYFIRRYRALGHVTHAQKECVMEDVLFFWESPSSPPKRSACSSDDLALRFYSPVVVR</sequence>
<protein>
    <submittedName>
        <fullName evidence="2">Alpha/beta hydrolase</fullName>
    </submittedName>
</protein>
<dbReference type="RefSeq" id="WP_068146056.1">
    <property type="nucleotide sequence ID" value="NZ_JBHSCR010000007.1"/>
</dbReference>
<dbReference type="EMBL" id="JBHSCR010000007">
    <property type="protein sequence ID" value="MFC4348192.1"/>
    <property type="molecule type" value="Genomic_DNA"/>
</dbReference>
<feature type="domain" description="Peptidase S33 tripeptidyl aminopeptidase-like C-terminal" evidence="1">
    <location>
        <begin position="289"/>
        <end position="382"/>
    </location>
</feature>
<keyword evidence="2" id="KW-0378">Hydrolase</keyword>
<comment type="caution">
    <text evidence="2">The sequence shown here is derived from an EMBL/GenBank/DDBJ whole genome shotgun (WGS) entry which is preliminary data.</text>
</comment>
<dbReference type="GO" id="GO:0016787">
    <property type="term" value="F:hydrolase activity"/>
    <property type="evidence" value="ECO:0007669"/>
    <property type="project" value="UniProtKB-KW"/>
</dbReference>
<organism evidence="2 3">
    <name type="scientific">Kordiimonas lipolytica</name>
    <dbReference type="NCBI Taxonomy" id="1662421"/>
    <lineage>
        <taxon>Bacteria</taxon>
        <taxon>Pseudomonadati</taxon>
        <taxon>Pseudomonadota</taxon>
        <taxon>Alphaproteobacteria</taxon>
        <taxon>Kordiimonadales</taxon>
        <taxon>Kordiimonadaceae</taxon>
        <taxon>Kordiimonas</taxon>
    </lineage>
</organism>
<reference evidence="3" key="1">
    <citation type="journal article" date="2019" name="Int. J. Syst. Evol. Microbiol.">
        <title>The Global Catalogue of Microorganisms (GCM) 10K type strain sequencing project: providing services to taxonomists for standard genome sequencing and annotation.</title>
        <authorList>
            <consortium name="The Broad Institute Genomics Platform"/>
            <consortium name="The Broad Institute Genome Sequencing Center for Infectious Disease"/>
            <person name="Wu L."/>
            <person name="Ma J."/>
        </authorList>
    </citation>
    <scope>NUCLEOTIDE SEQUENCE [LARGE SCALE GENOMIC DNA]</scope>
    <source>
        <strain evidence="3">CGMCC 1.15304</strain>
    </source>
</reference>
<dbReference type="Proteomes" id="UP001595776">
    <property type="component" value="Unassembled WGS sequence"/>
</dbReference>
<dbReference type="SUPFAM" id="SSF53474">
    <property type="entry name" value="alpha/beta-Hydrolases"/>
    <property type="match status" value="1"/>
</dbReference>
<gene>
    <name evidence="2" type="ORF">ACFO5Q_10080</name>
</gene>
<dbReference type="Gene3D" id="3.40.50.1820">
    <property type="entry name" value="alpha/beta hydrolase"/>
    <property type="match status" value="1"/>
</dbReference>
<proteinExistence type="predicted"/>
<accession>A0ABV8UB93</accession>
<dbReference type="InterPro" id="IPR029058">
    <property type="entry name" value="AB_hydrolase_fold"/>
</dbReference>
<dbReference type="InterPro" id="IPR013595">
    <property type="entry name" value="Pept_S33_TAP-like_C"/>
</dbReference>
<name>A0ABV8UB93_9PROT</name>
<keyword evidence="3" id="KW-1185">Reference proteome</keyword>
<evidence type="ECO:0000259" key="1">
    <source>
        <dbReference type="Pfam" id="PF08386"/>
    </source>
</evidence>
<evidence type="ECO:0000313" key="2">
    <source>
        <dbReference type="EMBL" id="MFC4348192.1"/>
    </source>
</evidence>